<evidence type="ECO:0000313" key="9">
    <source>
        <dbReference type="RefSeq" id="XP_026548439.1"/>
    </source>
</evidence>
<dbReference type="GO" id="GO:0005615">
    <property type="term" value="C:extracellular space"/>
    <property type="evidence" value="ECO:0007669"/>
    <property type="project" value="TreeGrafter"/>
</dbReference>
<protein>
    <submittedName>
        <fullName evidence="9">Kunitz-type serine protease inhibitor kunitoxin-Phi1-like</fullName>
    </submittedName>
</protein>
<dbReference type="FunFam" id="4.10.410.10:FF:000020">
    <property type="entry name" value="Collagen, type VI, alpha 3"/>
    <property type="match status" value="1"/>
</dbReference>
<name>A0A6J1W7Q6_9SAUR</name>
<evidence type="ECO:0000256" key="4">
    <source>
        <dbReference type="ARBA" id="ARBA00022729"/>
    </source>
</evidence>
<feature type="signal peptide" evidence="6">
    <location>
        <begin position="1"/>
        <end position="20"/>
    </location>
</feature>
<dbReference type="PANTHER" id="PTHR10083">
    <property type="entry name" value="KUNITZ-TYPE PROTEASE INHIBITOR-RELATED"/>
    <property type="match status" value="1"/>
</dbReference>
<accession>A0A6J1W7Q6</accession>
<dbReference type="AlphaFoldDB" id="A0A6J1W7Q6"/>
<dbReference type="GeneID" id="113430189"/>
<dbReference type="PRINTS" id="PR00759">
    <property type="entry name" value="BASICPTASE"/>
</dbReference>
<dbReference type="PROSITE" id="PS00280">
    <property type="entry name" value="BPTI_KUNITZ_1"/>
    <property type="match status" value="1"/>
</dbReference>
<keyword evidence="8" id="KW-1185">Reference proteome</keyword>
<comment type="subcellular location">
    <subcellularLocation>
        <location evidence="1">Secreted</location>
    </subcellularLocation>
</comment>
<evidence type="ECO:0000256" key="5">
    <source>
        <dbReference type="ARBA" id="ARBA00023157"/>
    </source>
</evidence>
<evidence type="ECO:0000259" key="7">
    <source>
        <dbReference type="PROSITE" id="PS50279"/>
    </source>
</evidence>
<comment type="similarity">
    <text evidence="2">Belongs to the venom Kunitz-type family.</text>
</comment>
<evidence type="ECO:0000256" key="2">
    <source>
        <dbReference type="ARBA" id="ARBA00008415"/>
    </source>
</evidence>
<evidence type="ECO:0000313" key="8">
    <source>
        <dbReference type="Proteomes" id="UP000504612"/>
    </source>
</evidence>
<dbReference type="KEGG" id="nss:113430189"/>
<evidence type="ECO:0000256" key="3">
    <source>
        <dbReference type="ARBA" id="ARBA00022525"/>
    </source>
</evidence>
<dbReference type="RefSeq" id="XP_026548439.1">
    <property type="nucleotide sequence ID" value="XM_026692654.1"/>
</dbReference>
<dbReference type="Gene3D" id="4.10.410.10">
    <property type="entry name" value="Pancreatic trypsin inhibitor Kunitz domain"/>
    <property type="match status" value="1"/>
</dbReference>
<keyword evidence="9" id="KW-0646">Protease inhibitor</keyword>
<dbReference type="Proteomes" id="UP000504612">
    <property type="component" value="Unplaced"/>
</dbReference>
<proteinExistence type="inferred from homology"/>
<dbReference type="SMART" id="SM00131">
    <property type="entry name" value="KU"/>
    <property type="match status" value="1"/>
</dbReference>
<feature type="domain" description="BPTI/Kunitz inhibitor" evidence="7">
    <location>
        <begin position="37"/>
        <end position="87"/>
    </location>
</feature>
<dbReference type="SUPFAM" id="SSF57362">
    <property type="entry name" value="BPTI-like"/>
    <property type="match status" value="1"/>
</dbReference>
<dbReference type="PROSITE" id="PS50279">
    <property type="entry name" value="BPTI_KUNITZ_2"/>
    <property type="match status" value="1"/>
</dbReference>
<evidence type="ECO:0000256" key="6">
    <source>
        <dbReference type="SAM" id="SignalP"/>
    </source>
</evidence>
<keyword evidence="3" id="KW-0964">Secreted</keyword>
<dbReference type="CDD" id="cd00109">
    <property type="entry name" value="Kunitz-type"/>
    <property type="match status" value="1"/>
</dbReference>
<keyword evidence="4 6" id="KW-0732">Signal</keyword>
<feature type="chain" id="PRO_5026710635" evidence="6">
    <location>
        <begin position="21"/>
        <end position="90"/>
    </location>
</feature>
<gene>
    <name evidence="9" type="primary">LOC113430189</name>
</gene>
<dbReference type="GO" id="GO:0004867">
    <property type="term" value="F:serine-type endopeptidase inhibitor activity"/>
    <property type="evidence" value="ECO:0007669"/>
    <property type="project" value="UniProtKB-KW"/>
</dbReference>
<evidence type="ECO:0000256" key="1">
    <source>
        <dbReference type="ARBA" id="ARBA00004613"/>
    </source>
</evidence>
<dbReference type="InterPro" id="IPR020901">
    <property type="entry name" value="Prtase_inh_Kunz-CS"/>
</dbReference>
<organism evidence="8 9">
    <name type="scientific">Notechis scutatus</name>
    <name type="common">mainland tiger snake</name>
    <dbReference type="NCBI Taxonomy" id="8663"/>
    <lineage>
        <taxon>Eukaryota</taxon>
        <taxon>Metazoa</taxon>
        <taxon>Chordata</taxon>
        <taxon>Craniata</taxon>
        <taxon>Vertebrata</taxon>
        <taxon>Euteleostomi</taxon>
        <taxon>Lepidosauria</taxon>
        <taxon>Squamata</taxon>
        <taxon>Bifurcata</taxon>
        <taxon>Unidentata</taxon>
        <taxon>Episquamata</taxon>
        <taxon>Toxicofera</taxon>
        <taxon>Serpentes</taxon>
        <taxon>Colubroidea</taxon>
        <taxon>Elapidae</taxon>
        <taxon>Hydrophiinae</taxon>
        <taxon>Notechis</taxon>
    </lineage>
</organism>
<sequence length="90" mass="10053">MWARVLLLGMLLSFPADLDAAGGDGGQESQMPLNSDCELPPDKGPCDNLELRWFHNSKSKRCERFFYGGCYGNANNYKDINECDRCCVSP</sequence>
<keyword evidence="5" id="KW-1015">Disulfide bond</keyword>
<feature type="non-terminal residue" evidence="9">
    <location>
        <position position="90"/>
    </location>
</feature>
<reference evidence="9" key="1">
    <citation type="submission" date="2025-08" db="UniProtKB">
        <authorList>
            <consortium name="RefSeq"/>
        </authorList>
    </citation>
    <scope>IDENTIFICATION</scope>
</reference>
<dbReference type="PANTHER" id="PTHR10083:SF374">
    <property type="entry name" value="BPTI_KUNITZ INHIBITOR DOMAIN-CONTAINING PROTEIN"/>
    <property type="match status" value="1"/>
</dbReference>
<keyword evidence="9" id="KW-0722">Serine protease inhibitor</keyword>
<dbReference type="InterPro" id="IPR036880">
    <property type="entry name" value="Kunitz_BPTI_sf"/>
</dbReference>
<dbReference type="Pfam" id="PF00014">
    <property type="entry name" value="Kunitz_BPTI"/>
    <property type="match status" value="1"/>
</dbReference>
<dbReference type="InterPro" id="IPR002223">
    <property type="entry name" value="Kunitz_BPTI"/>
</dbReference>
<dbReference type="InterPro" id="IPR050098">
    <property type="entry name" value="TFPI/VKTCI-like"/>
</dbReference>